<dbReference type="Proteomes" id="UP001497444">
    <property type="component" value="Chromosome 15"/>
</dbReference>
<dbReference type="PANTHER" id="PTHR13533">
    <property type="entry name" value="N-ACETYLNEURAMINATE 9-O-ACETYLTRANSFERASE"/>
    <property type="match status" value="1"/>
</dbReference>
<evidence type="ECO:0000256" key="5">
    <source>
        <dbReference type="SAM" id="Phobius"/>
    </source>
</evidence>
<evidence type="ECO:0000313" key="6">
    <source>
        <dbReference type="EMBL" id="CAK9263394.1"/>
    </source>
</evidence>
<feature type="transmembrane region" description="Helical" evidence="5">
    <location>
        <begin position="12"/>
        <end position="33"/>
    </location>
</feature>
<gene>
    <name evidence="6" type="ORF">CSSPJE1EN1_LOCUS8872</name>
</gene>
<protein>
    <recommendedName>
        <fullName evidence="8">PC-Esterase</fullName>
    </recommendedName>
</protein>
<accession>A0ABP0W9A6</accession>
<evidence type="ECO:0000256" key="2">
    <source>
        <dbReference type="ARBA" id="ARBA00022692"/>
    </source>
</evidence>
<evidence type="ECO:0000256" key="4">
    <source>
        <dbReference type="ARBA" id="ARBA00023136"/>
    </source>
</evidence>
<dbReference type="EMBL" id="OZ020110">
    <property type="protein sequence ID" value="CAK9263394.1"/>
    <property type="molecule type" value="Genomic_DNA"/>
</dbReference>
<evidence type="ECO:0008006" key="8">
    <source>
        <dbReference type="Google" id="ProtNLM"/>
    </source>
</evidence>
<comment type="subcellular location">
    <subcellularLocation>
        <location evidence="1">Membrane</location>
    </subcellularLocation>
</comment>
<proteinExistence type="predicted"/>
<evidence type="ECO:0000256" key="3">
    <source>
        <dbReference type="ARBA" id="ARBA00022989"/>
    </source>
</evidence>
<sequence length="366" mass="41264">MATRHAVACNRVVLLSVAVFILLLVYVHLLPYFSPFSSLGFRSLKTFASSSSSSSRDYCLSCLHEIEWRQTGPTQISVVRVGEAAANKTVERIVSGRDWQWKPKALEDCGFRELGRQQALQLLHGSWIVVAGDSQARFLLVAMLELLLPSIDEHLRPQIFKSHSNFQYVLEEEQVRLDYVWAPFVTNLTELSLDFHRNQSYPDVLVMGAGLWHMLYITDAADYGSSLVNLKRAVGLFSPSASNVDSGPSEPAAEEEEGFVTEKNLLMPPHMFWLNLPMLIPSLMQTDMKRQKMTRRQNDLYDEQLHRSKILHPEGPFLLLDIRKLSGGCSPECSLDGIHYSNATYRAVLHVLINTLVIAAHQPPST</sequence>
<evidence type="ECO:0000313" key="7">
    <source>
        <dbReference type="Proteomes" id="UP001497444"/>
    </source>
</evidence>
<reference evidence="6" key="1">
    <citation type="submission" date="2024-02" db="EMBL/GenBank/DDBJ databases">
        <authorList>
            <consortium name="ELIXIR-Norway"/>
            <consortium name="Elixir Norway"/>
        </authorList>
    </citation>
    <scope>NUCLEOTIDE SEQUENCE</scope>
</reference>
<keyword evidence="4 5" id="KW-0472">Membrane</keyword>
<keyword evidence="3 5" id="KW-1133">Transmembrane helix</keyword>
<name>A0ABP0W9A6_9BRYO</name>
<evidence type="ECO:0000256" key="1">
    <source>
        <dbReference type="ARBA" id="ARBA00004370"/>
    </source>
</evidence>
<dbReference type="PANTHER" id="PTHR13533:SF31">
    <property type="entry name" value="PROTEIN ALTERED XYLOGLUCAN 9"/>
    <property type="match status" value="1"/>
</dbReference>
<organism evidence="6 7">
    <name type="scientific">Sphagnum jensenii</name>
    <dbReference type="NCBI Taxonomy" id="128206"/>
    <lineage>
        <taxon>Eukaryota</taxon>
        <taxon>Viridiplantae</taxon>
        <taxon>Streptophyta</taxon>
        <taxon>Embryophyta</taxon>
        <taxon>Bryophyta</taxon>
        <taxon>Sphagnophytina</taxon>
        <taxon>Sphagnopsida</taxon>
        <taxon>Sphagnales</taxon>
        <taxon>Sphagnaceae</taxon>
        <taxon>Sphagnum</taxon>
    </lineage>
</organism>
<keyword evidence="7" id="KW-1185">Reference proteome</keyword>
<keyword evidence="2 5" id="KW-0812">Transmembrane</keyword>